<reference evidence="2 3" key="1">
    <citation type="submission" date="2024-10" db="EMBL/GenBank/DDBJ databases">
        <title>The Natural Products Discovery Center: Release of the First 8490 Sequenced Strains for Exploring Actinobacteria Biosynthetic Diversity.</title>
        <authorList>
            <person name="Kalkreuter E."/>
            <person name="Kautsar S.A."/>
            <person name="Yang D."/>
            <person name="Bader C.D."/>
            <person name="Teijaro C.N."/>
            <person name="Fluegel L."/>
            <person name="Davis C.M."/>
            <person name="Simpson J.R."/>
            <person name="Lauterbach L."/>
            <person name="Steele A.D."/>
            <person name="Gui C."/>
            <person name="Meng S."/>
            <person name="Li G."/>
            <person name="Viehrig K."/>
            <person name="Ye F."/>
            <person name="Su P."/>
            <person name="Kiefer A.F."/>
            <person name="Nichols A."/>
            <person name="Cepeda A.J."/>
            <person name="Yan W."/>
            <person name="Fan B."/>
            <person name="Jiang Y."/>
            <person name="Adhikari A."/>
            <person name="Zheng C.-J."/>
            <person name="Schuster L."/>
            <person name="Cowan T.M."/>
            <person name="Smanski M.J."/>
            <person name="Chevrette M.G."/>
            <person name="De Carvalho L.P.S."/>
            <person name="Shen B."/>
        </authorList>
    </citation>
    <scope>NUCLEOTIDE SEQUENCE [LARGE SCALE GENOMIC DNA]</scope>
    <source>
        <strain evidence="2 3">NPDC089932</strain>
    </source>
</reference>
<proteinExistence type="predicted"/>
<dbReference type="InterPro" id="IPR000073">
    <property type="entry name" value="AB_hydrolase_1"/>
</dbReference>
<keyword evidence="2" id="KW-0378">Hydrolase</keyword>
<dbReference type="PANTHER" id="PTHR43689">
    <property type="entry name" value="HYDROLASE"/>
    <property type="match status" value="1"/>
</dbReference>
<dbReference type="Gene3D" id="3.40.50.1820">
    <property type="entry name" value="alpha/beta hydrolase"/>
    <property type="match status" value="1"/>
</dbReference>
<sequence>MRLLDVPGFGDPAGRACHETLGSLADTVARWLAVVPRAPVVLAGHSTGAQAALHATVRAPERVRALVLLAPTFPPHLRRMRPLLGALACTAVHEAPGAVPTVLPTYLKAGPRRLLTCVRSAQADAPEDVLPSVICPVTVVAGEKGPRCPPEWIHHLASRAAFGRALLAPGAHAFPHPHPAVTAEVLAQARAEAP</sequence>
<dbReference type="RefSeq" id="WP_402074553.1">
    <property type="nucleotide sequence ID" value="NZ_JBIVGG010000013.1"/>
</dbReference>
<organism evidence="2 3">
    <name type="scientific">Streptomyces iakyrus</name>
    <dbReference type="NCBI Taxonomy" id="68219"/>
    <lineage>
        <taxon>Bacteria</taxon>
        <taxon>Bacillati</taxon>
        <taxon>Actinomycetota</taxon>
        <taxon>Actinomycetes</taxon>
        <taxon>Kitasatosporales</taxon>
        <taxon>Streptomycetaceae</taxon>
        <taxon>Streptomyces</taxon>
    </lineage>
</organism>
<evidence type="ECO:0000313" key="2">
    <source>
        <dbReference type="EMBL" id="MFJ4082850.1"/>
    </source>
</evidence>
<keyword evidence="3" id="KW-1185">Reference proteome</keyword>
<gene>
    <name evidence="2" type="ORF">ACIP2Z_28310</name>
</gene>
<comment type="caution">
    <text evidence="2">The sequence shown here is derived from an EMBL/GenBank/DDBJ whole genome shotgun (WGS) entry which is preliminary data.</text>
</comment>
<evidence type="ECO:0000313" key="3">
    <source>
        <dbReference type="Proteomes" id="UP001617511"/>
    </source>
</evidence>
<accession>A0ABW8FN59</accession>
<dbReference type="Pfam" id="PF12697">
    <property type="entry name" value="Abhydrolase_6"/>
    <property type="match status" value="1"/>
</dbReference>
<dbReference type="GO" id="GO:0016787">
    <property type="term" value="F:hydrolase activity"/>
    <property type="evidence" value="ECO:0007669"/>
    <property type="project" value="UniProtKB-KW"/>
</dbReference>
<dbReference type="InterPro" id="IPR029058">
    <property type="entry name" value="AB_hydrolase_fold"/>
</dbReference>
<name>A0ABW8FN59_9ACTN</name>
<protein>
    <submittedName>
        <fullName evidence="2">Alpha/beta fold hydrolase</fullName>
    </submittedName>
</protein>
<feature type="domain" description="AB hydrolase-1" evidence="1">
    <location>
        <begin position="4"/>
        <end position="184"/>
    </location>
</feature>
<dbReference type="SUPFAM" id="SSF53474">
    <property type="entry name" value="alpha/beta-Hydrolases"/>
    <property type="match status" value="1"/>
</dbReference>
<dbReference type="EMBL" id="JBIVGG010000013">
    <property type="protein sequence ID" value="MFJ4082850.1"/>
    <property type="molecule type" value="Genomic_DNA"/>
</dbReference>
<dbReference type="PANTHER" id="PTHR43689:SF8">
    <property type="entry name" value="ALPHA_BETA-HYDROLASES SUPERFAMILY PROTEIN"/>
    <property type="match status" value="1"/>
</dbReference>
<dbReference type="Proteomes" id="UP001617511">
    <property type="component" value="Unassembled WGS sequence"/>
</dbReference>
<evidence type="ECO:0000259" key="1">
    <source>
        <dbReference type="Pfam" id="PF12697"/>
    </source>
</evidence>